<dbReference type="InterPro" id="IPR050259">
    <property type="entry name" value="SDR"/>
</dbReference>
<gene>
    <name evidence="2" type="ORF">METZ01_LOCUS262167</name>
</gene>
<dbReference type="PANTHER" id="PTHR42879">
    <property type="entry name" value="3-OXOACYL-(ACYL-CARRIER-PROTEIN) REDUCTASE"/>
    <property type="match status" value="1"/>
</dbReference>
<dbReference type="InterPro" id="IPR002347">
    <property type="entry name" value="SDR_fam"/>
</dbReference>
<dbReference type="Pfam" id="PF00106">
    <property type="entry name" value="adh_short"/>
    <property type="match status" value="1"/>
</dbReference>
<protein>
    <submittedName>
        <fullName evidence="2">Uncharacterized protein</fullName>
    </submittedName>
</protein>
<dbReference type="PANTHER" id="PTHR42879:SF6">
    <property type="entry name" value="NADPH-DEPENDENT REDUCTASE BACG"/>
    <property type="match status" value="1"/>
</dbReference>
<sequence length="133" mass="13929">MNGKVAIVGGSSRGLGKATALAMAAEGAIVVICARNEKTLADAHAEISKVGSGKVHAVVMDMSEREDVTRLVKETIDMFGKVDILVNNAGGPPSGSPLDITESQWQGAINQNLLSIVRLSRAVVPYMKGARWG</sequence>
<organism evidence="2">
    <name type="scientific">marine metagenome</name>
    <dbReference type="NCBI Taxonomy" id="408172"/>
    <lineage>
        <taxon>unclassified sequences</taxon>
        <taxon>metagenomes</taxon>
        <taxon>ecological metagenomes</taxon>
    </lineage>
</organism>
<dbReference type="AlphaFoldDB" id="A0A382JDY9"/>
<comment type="similarity">
    <text evidence="1">Belongs to the short-chain dehydrogenases/reductases (SDR) family.</text>
</comment>
<accession>A0A382JDY9</accession>
<dbReference type="Gene3D" id="3.40.50.720">
    <property type="entry name" value="NAD(P)-binding Rossmann-like Domain"/>
    <property type="match status" value="1"/>
</dbReference>
<dbReference type="InterPro" id="IPR036291">
    <property type="entry name" value="NAD(P)-bd_dom_sf"/>
</dbReference>
<feature type="non-terminal residue" evidence="2">
    <location>
        <position position="133"/>
    </location>
</feature>
<dbReference type="SUPFAM" id="SSF51735">
    <property type="entry name" value="NAD(P)-binding Rossmann-fold domains"/>
    <property type="match status" value="1"/>
</dbReference>
<name>A0A382JDY9_9ZZZZ</name>
<evidence type="ECO:0000313" key="2">
    <source>
        <dbReference type="EMBL" id="SVC09313.1"/>
    </source>
</evidence>
<dbReference type="EMBL" id="UINC01073150">
    <property type="protein sequence ID" value="SVC09313.1"/>
    <property type="molecule type" value="Genomic_DNA"/>
</dbReference>
<dbReference type="PRINTS" id="PR00081">
    <property type="entry name" value="GDHRDH"/>
</dbReference>
<proteinExistence type="inferred from homology"/>
<evidence type="ECO:0000256" key="1">
    <source>
        <dbReference type="ARBA" id="ARBA00006484"/>
    </source>
</evidence>
<reference evidence="2" key="1">
    <citation type="submission" date="2018-05" db="EMBL/GenBank/DDBJ databases">
        <authorList>
            <person name="Lanie J.A."/>
            <person name="Ng W.-L."/>
            <person name="Kazmierczak K.M."/>
            <person name="Andrzejewski T.M."/>
            <person name="Davidsen T.M."/>
            <person name="Wayne K.J."/>
            <person name="Tettelin H."/>
            <person name="Glass J.I."/>
            <person name="Rusch D."/>
            <person name="Podicherti R."/>
            <person name="Tsui H.-C.T."/>
            <person name="Winkler M.E."/>
        </authorList>
    </citation>
    <scope>NUCLEOTIDE SEQUENCE</scope>
</reference>